<keyword evidence="6 11" id="KW-0732">Signal</keyword>
<protein>
    <submittedName>
        <fullName evidence="13">Outer membrane protein (Porin)</fullName>
    </submittedName>
</protein>
<dbReference type="PANTHER" id="PTHR34501">
    <property type="entry name" value="PROTEIN YDDL-RELATED"/>
    <property type="match status" value="1"/>
</dbReference>
<dbReference type="GO" id="GO:0046930">
    <property type="term" value="C:pore complex"/>
    <property type="evidence" value="ECO:0007669"/>
    <property type="project" value="UniProtKB-KW"/>
</dbReference>
<feature type="domain" description="Porin" evidence="12">
    <location>
        <begin position="7"/>
        <end position="334"/>
    </location>
</feature>
<keyword evidence="3" id="KW-0813">Transport</keyword>
<evidence type="ECO:0000256" key="4">
    <source>
        <dbReference type="ARBA" id="ARBA00022452"/>
    </source>
</evidence>
<feature type="signal peptide" evidence="11">
    <location>
        <begin position="1"/>
        <end position="20"/>
    </location>
</feature>
<evidence type="ECO:0000256" key="8">
    <source>
        <dbReference type="ARBA" id="ARBA00023114"/>
    </source>
</evidence>
<evidence type="ECO:0000256" key="6">
    <source>
        <dbReference type="ARBA" id="ARBA00022729"/>
    </source>
</evidence>
<dbReference type="InterPro" id="IPR050298">
    <property type="entry name" value="Gram-neg_bact_OMP"/>
</dbReference>
<accession>A0A239L8U2</accession>
<evidence type="ECO:0000313" key="14">
    <source>
        <dbReference type="Proteomes" id="UP000198284"/>
    </source>
</evidence>
<keyword evidence="7" id="KW-0406">Ion transport</keyword>
<proteinExistence type="predicted"/>
<dbReference type="GO" id="GO:0015288">
    <property type="term" value="F:porin activity"/>
    <property type="evidence" value="ECO:0007669"/>
    <property type="project" value="UniProtKB-KW"/>
</dbReference>
<evidence type="ECO:0000256" key="2">
    <source>
        <dbReference type="ARBA" id="ARBA00011233"/>
    </source>
</evidence>
<evidence type="ECO:0000256" key="3">
    <source>
        <dbReference type="ARBA" id="ARBA00022448"/>
    </source>
</evidence>
<evidence type="ECO:0000256" key="7">
    <source>
        <dbReference type="ARBA" id="ARBA00023065"/>
    </source>
</evidence>
<keyword evidence="8" id="KW-0626">Porin</keyword>
<comment type="subcellular location">
    <subcellularLocation>
        <location evidence="1">Cell outer membrane</location>
        <topology evidence="1">Multi-pass membrane protein</topology>
    </subcellularLocation>
</comment>
<dbReference type="Gene3D" id="2.40.160.10">
    <property type="entry name" value="Porin"/>
    <property type="match status" value="1"/>
</dbReference>
<keyword evidence="10" id="KW-0998">Cell outer membrane</keyword>
<feature type="chain" id="PRO_5012669896" evidence="11">
    <location>
        <begin position="21"/>
        <end position="371"/>
    </location>
</feature>
<keyword evidence="5" id="KW-0812">Transmembrane</keyword>
<evidence type="ECO:0000313" key="13">
    <source>
        <dbReference type="EMBL" id="SNT26745.1"/>
    </source>
</evidence>
<dbReference type="GO" id="GO:0009279">
    <property type="term" value="C:cell outer membrane"/>
    <property type="evidence" value="ECO:0007669"/>
    <property type="project" value="UniProtKB-SubCell"/>
</dbReference>
<evidence type="ECO:0000256" key="10">
    <source>
        <dbReference type="ARBA" id="ARBA00023237"/>
    </source>
</evidence>
<keyword evidence="9" id="KW-0472">Membrane</keyword>
<dbReference type="Pfam" id="PF13609">
    <property type="entry name" value="Porin_4"/>
    <property type="match status" value="1"/>
</dbReference>
<gene>
    <name evidence="13" type="ORF">SAMN06265795_12041</name>
</gene>
<evidence type="ECO:0000256" key="11">
    <source>
        <dbReference type="SAM" id="SignalP"/>
    </source>
</evidence>
<evidence type="ECO:0000256" key="1">
    <source>
        <dbReference type="ARBA" id="ARBA00004571"/>
    </source>
</evidence>
<dbReference type="CDD" id="cd00342">
    <property type="entry name" value="gram_neg_porins"/>
    <property type="match status" value="1"/>
</dbReference>
<dbReference type="InterPro" id="IPR023614">
    <property type="entry name" value="Porin_dom_sf"/>
</dbReference>
<keyword evidence="4" id="KW-1134">Transmembrane beta strand</keyword>
<organism evidence="13 14">
    <name type="scientific">Noviherbaspirillum humi</name>
    <dbReference type="NCBI Taxonomy" id="1688639"/>
    <lineage>
        <taxon>Bacteria</taxon>
        <taxon>Pseudomonadati</taxon>
        <taxon>Pseudomonadota</taxon>
        <taxon>Betaproteobacteria</taxon>
        <taxon>Burkholderiales</taxon>
        <taxon>Oxalobacteraceae</taxon>
        <taxon>Noviherbaspirillum</taxon>
    </lineage>
</organism>
<dbReference type="EMBL" id="FZOT01000020">
    <property type="protein sequence ID" value="SNT26745.1"/>
    <property type="molecule type" value="Genomic_DNA"/>
</dbReference>
<dbReference type="AlphaFoldDB" id="A0A239L8U2"/>
<dbReference type="InterPro" id="IPR033900">
    <property type="entry name" value="Gram_neg_porin_domain"/>
</dbReference>
<dbReference type="SUPFAM" id="SSF56935">
    <property type="entry name" value="Porins"/>
    <property type="match status" value="1"/>
</dbReference>
<dbReference type="Proteomes" id="UP000198284">
    <property type="component" value="Unassembled WGS sequence"/>
</dbReference>
<sequence length="371" mass="38757">MKKSLLALAVLGAIAGVAQAQQSNVTIYGSIDAGVRHNNNGLNGTSAGSNLWSMASGTSNSNRLGFRGTEDLGGGMNAHFNLESGFSSKAGTLALANTLFDRTASVGLGGPWGSLDLGLQYSLAFWTIFNYDPFSFRYPTIIPTATAAAGTQVNAAVTSPFGGSRMVNDVQYTGQFGPVKVGAEYALGEVAGNTRGNSAQAVSASWSSAGFTVGSAYTRRNPNLAAAGAAANFQNNRQWTIGAAYAAAPFRVAVGYIDERQDGITGDSRVRNAWVGGSYNFTPALSLTAAYYETKLTPSATAESKRRLFIVGGAYSLSKRTNLYADIDYTRFNGTFRDSIYGATPTGVAFSQPGGVTSSQTAFTVGVNHLF</sequence>
<comment type="subunit">
    <text evidence="2">Homotrimer.</text>
</comment>
<evidence type="ECO:0000259" key="12">
    <source>
        <dbReference type="Pfam" id="PF13609"/>
    </source>
</evidence>
<reference evidence="13 14" key="1">
    <citation type="submission" date="2017-06" db="EMBL/GenBank/DDBJ databases">
        <authorList>
            <person name="Kim H.J."/>
            <person name="Triplett B.A."/>
        </authorList>
    </citation>
    <scope>NUCLEOTIDE SEQUENCE [LARGE SCALE GENOMIC DNA]</scope>
    <source>
        <strain evidence="13 14">U15</strain>
    </source>
</reference>
<evidence type="ECO:0000256" key="5">
    <source>
        <dbReference type="ARBA" id="ARBA00022692"/>
    </source>
</evidence>
<name>A0A239L8U2_9BURK</name>
<dbReference type="GO" id="GO:0006811">
    <property type="term" value="P:monoatomic ion transport"/>
    <property type="evidence" value="ECO:0007669"/>
    <property type="project" value="UniProtKB-KW"/>
</dbReference>
<keyword evidence="14" id="KW-1185">Reference proteome</keyword>
<dbReference type="PANTHER" id="PTHR34501:SF9">
    <property type="entry name" value="MAJOR OUTER MEMBRANE PROTEIN P.IA"/>
    <property type="match status" value="1"/>
</dbReference>
<dbReference type="RefSeq" id="WP_176442586.1">
    <property type="nucleotide sequence ID" value="NZ_FZOT01000020.1"/>
</dbReference>
<evidence type="ECO:0000256" key="9">
    <source>
        <dbReference type="ARBA" id="ARBA00023136"/>
    </source>
</evidence>